<feature type="non-terminal residue" evidence="1">
    <location>
        <position position="71"/>
    </location>
</feature>
<reference evidence="1" key="1">
    <citation type="submission" date="2022-06" db="EMBL/GenBank/DDBJ databases">
        <title>Phylogenomic reconstructions and comparative analyses of Kickxellomycotina fungi.</title>
        <authorList>
            <person name="Reynolds N.K."/>
            <person name="Stajich J.E."/>
            <person name="Barry K."/>
            <person name="Grigoriev I.V."/>
            <person name="Crous P."/>
            <person name="Smith M.E."/>
        </authorList>
    </citation>
    <scope>NUCLEOTIDE SEQUENCE</scope>
    <source>
        <strain evidence="1">RSA 2271</strain>
    </source>
</reference>
<evidence type="ECO:0000313" key="2">
    <source>
        <dbReference type="Proteomes" id="UP001145114"/>
    </source>
</evidence>
<organism evidence="1 2">
    <name type="scientific">Spiromyces aspiralis</name>
    <dbReference type="NCBI Taxonomy" id="68401"/>
    <lineage>
        <taxon>Eukaryota</taxon>
        <taxon>Fungi</taxon>
        <taxon>Fungi incertae sedis</taxon>
        <taxon>Zoopagomycota</taxon>
        <taxon>Kickxellomycotina</taxon>
        <taxon>Kickxellomycetes</taxon>
        <taxon>Kickxellales</taxon>
        <taxon>Kickxellaceae</taxon>
        <taxon>Spiromyces</taxon>
    </lineage>
</organism>
<dbReference type="EMBL" id="JAMZIH010007416">
    <property type="protein sequence ID" value="KAJ1673084.1"/>
    <property type="molecule type" value="Genomic_DNA"/>
</dbReference>
<gene>
    <name evidence="1" type="ORF">EV182_005925</name>
</gene>
<accession>A0ACC1HFG9</accession>
<dbReference type="Proteomes" id="UP001145114">
    <property type="component" value="Unassembled WGS sequence"/>
</dbReference>
<evidence type="ECO:0000313" key="1">
    <source>
        <dbReference type="EMBL" id="KAJ1673084.1"/>
    </source>
</evidence>
<name>A0ACC1HFG9_9FUNG</name>
<proteinExistence type="predicted"/>
<protein>
    <submittedName>
        <fullName evidence="1">Uncharacterized protein</fullName>
    </submittedName>
</protein>
<keyword evidence="2" id="KW-1185">Reference proteome</keyword>
<sequence>MSRLLSRARDRRNGRIVALKRTRSDSNDACDSNSLYNFRELMILQRLHHKNVVNVLDVAVGDRLDMVFMVM</sequence>
<comment type="caution">
    <text evidence="1">The sequence shown here is derived from an EMBL/GenBank/DDBJ whole genome shotgun (WGS) entry which is preliminary data.</text>
</comment>